<dbReference type="EMBL" id="FN319425">
    <property type="protein sequence ID" value="CAX75153.1"/>
    <property type="molecule type" value="mRNA"/>
</dbReference>
<sequence length="219" mass="25431">MANVLCCLTTISMYFIILFVGIFSASWDYTSYDVSEKCNFSRQQEKIEFNFHYNKSIMIRDIRFVINLHGHILKSAHISQHGVVNMANQFRNGSSMRSFGIVGAISRDGVFATATKNDTLFIKWYNLRICELHPETIVTIYMQIYQNGTVEFYLSSVSNRPKNCNLTMEILDGTCQMNTDGSVTMKRENVMKLANYRSSSIIHRNMFKFTPRSDLFWVW</sequence>
<evidence type="ECO:0000313" key="1">
    <source>
        <dbReference type="EMBL" id="CAX75153.1"/>
    </source>
</evidence>
<dbReference type="AlphaFoldDB" id="C1LKC5"/>
<protein>
    <submittedName>
        <fullName evidence="1">Uncharacterized protein</fullName>
    </submittedName>
</protein>
<name>C1LKC5_SCHJA</name>
<organism evidence="1">
    <name type="scientific">Schistosoma japonicum</name>
    <name type="common">Blood fluke</name>
    <dbReference type="NCBI Taxonomy" id="6182"/>
    <lineage>
        <taxon>Eukaryota</taxon>
        <taxon>Metazoa</taxon>
        <taxon>Spiralia</taxon>
        <taxon>Lophotrochozoa</taxon>
        <taxon>Platyhelminthes</taxon>
        <taxon>Trematoda</taxon>
        <taxon>Digenea</taxon>
        <taxon>Strigeidida</taxon>
        <taxon>Schistosomatoidea</taxon>
        <taxon>Schistosomatidae</taxon>
        <taxon>Schistosoma</taxon>
    </lineage>
</organism>
<proteinExistence type="evidence at transcript level"/>
<reference evidence="1" key="2">
    <citation type="submission" date="2009-03" db="EMBL/GenBank/DDBJ databases">
        <authorList>
            <person name="Gang L."/>
        </authorList>
    </citation>
    <scope>NUCLEOTIDE SEQUENCE</scope>
    <source>
        <strain evidence="1">Anhui</strain>
    </source>
</reference>
<reference evidence="1" key="1">
    <citation type="journal article" date="2009" name="Nature">
        <title>The Schistosoma japonicum genome reveals features of host-parasite interplay.</title>
        <authorList>
            <person name="Liu F."/>
            <person name="Zhou Y."/>
            <person name="Wang Z.Q."/>
            <person name="Lu G."/>
            <person name="Zheng H."/>
            <person name="Brindley P.J."/>
            <person name="McManus D.P."/>
            <person name="Blair D."/>
            <person name="Zhang Q.H."/>
            <person name="Zhong Y."/>
            <person name="Wang S."/>
            <person name="Han Z.G."/>
            <person name="Chen Z."/>
        </authorList>
    </citation>
    <scope>NUCLEOTIDE SEQUENCE</scope>
    <source>
        <strain evidence="1">Anhui</strain>
    </source>
</reference>
<accession>C1LKC5</accession>